<accession>L9KF92</accession>
<dbReference type="GO" id="GO:0016020">
    <property type="term" value="C:membrane"/>
    <property type="evidence" value="ECO:0007669"/>
    <property type="project" value="UniProtKB-SubCell"/>
</dbReference>
<dbReference type="GO" id="GO:0098632">
    <property type="term" value="F:cell-cell adhesion mediator activity"/>
    <property type="evidence" value="ECO:0007669"/>
    <property type="project" value="InterPro"/>
</dbReference>
<keyword evidence="11" id="KW-1185">Reference proteome</keyword>
<keyword evidence="8" id="KW-0393">Immunoglobulin domain</keyword>
<keyword evidence="5" id="KW-0472">Membrane</keyword>
<evidence type="ECO:0000256" key="6">
    <source>
        <dbReference type="ARBA" id="ARBA00023157"/>
    </source>
</evidence>
<evidence type="ECO:0000256" key="4">
    <source>
        <dbReference type="ARBA" id="ARBA00022989"/>
    </source>
</evidence>
<dbReference type="SMART" id="SM00406">
    <property type="entry name" value="IGv"/>
    <property type="match status" value="2"/>
</dbReference>
<evidence type="ECO:0000313" key="11">
    <source>
        <dbReference type="Proteomes" id="UP000011518"/>
    </source>
</evidence>
<dbReference type="Pfam" id="PF00047">
    <property type="entry name" value="ig"/>
    <property type="match status" value="1"/>
</dbReference>
<dbReference type="InterPro" id="IPR003599">
    <property type="entry name" value="Ig_sub"/>
</dbReference>
<dbReference type="InterPro" id="IPR013783">
    <property type="entry name" value="Ig-like_fold"/>
</dbReference>
<dbReference type="InParanoid" id="L9KF92"/>
<keyword evidence="6" id="KW-1015">Disulfide bond</keyword>
<dbReference type="STRING" id="246437.L9KF92"/>
<dbReference type="GO" id="GO:0009986">
    <property type="term" value="C:cell surface"/>
    <property type="evidence" value="ECO:0007669"/>
    <property type="project" value="TreeGrafter"/>
</dbReference>
<dbReference type="Proteomes" id="UP000011518">
    <property type="component" value="Unassembled WGS sequence"/>
</dbReference>
<dbReference type="PROSITE" id="PS50835">
    <property type="entry name" value="IG_LIKE"/>
    <property type="match status" value="2"/>
</dbReference>
<gene>
    <name evidence="10" type="ORF">TREES_T100000798</name>
</gene>
<dbReference type="InterPro" id="IPR047164">
    <property type="entry name" value="OX2G-like"/>
</dbReference>
<dbReference type="InterPro" id="IPR013151">
    <property type="entry name" value="Immunoglobulin_dom"/>
</dbReference>
<evidence type="ECO:0000256" key="2">
    <source>
        <dbReference type="ARBA" id="ARBA00022692"/>
    </source>
</evidence>
<evidence type="ECO:0000256" key="3">
    <source>
        <dbReference type="ARBA" id="ARBA00022729"/>
    </source>
</evidence>
<evidence type="ECO:0000256" key="8">
    <source>
        <dbReference type="ARBA" id="ARBA00023319"/>
    </source>
</evidence>
<evidence type="ECO:0000259" key="9">
    <source>
        <dbReference type="PROSITE" id="PS50835"/>
    </source>
</evidence>
<keyword evidence="2" id="KW-0812">Transmembrane</keyword>
<organism evidence="10 11">
    <name type="scientific">Tupaia chinensis</name>
    <name type="common">Chinese tree shrew</name>
    <name type="synonym">Tupaia belangeri chinensis</name>
    <dbReference type="NCBI Taxonomy" id="246437"/>
    <lineage>
        <taxon>Eukaryota</taxon>
        <taxon>Metazoa</taxon>
        <taxon>Chordata</taxon>
        <taxon>Craniata</taxon>
        <taxon>Vertebrata</taxon>
        <taxon>Euteleostomi</taxon>
        <taxon>Mammalia</taxon>
        <taxon>Eutheria</taxon>
        <taxon>Euarchontoglires</taxon>
        <taxon>Scandentia</taxon>
        <taxon>Tupaiidae</taxon>
        <taxon>Tupaia</taxon>
    </lineage>
</organism>
<keyword evidence="4" id="KW-1133">Transmembrane helix</keyword>
<feature type="domain" description="Ig-like" evidence="9">
    <location>
        <begin position="302"/>
        <end position="396"/>
    </location>
</feature>
<dbReference type="EMBL" id="KB320889">
    <property type="protein sequence ID" value="ELW59992.1"/>
    <property type="molecule type" value="Genomic_DNA"/>
</dbReference>
<dbReference type="InterPro" id="IPR033321">
    <property type="entry name" value="CD200_Ig_V_dom"/>
</dbReference>
<evidence type="ECO:0000256" key="5">
    <source>
        <dbReference type="ARBA" id="ARBA00023136"/>
    </source>
</evidence>
<keyword evidence="7" id="KW-0325">Glycoprotein</keyword>
<dbReference type="PANTHER" id="PTHR46841">
    <property type="entry name" value="OX-2 MEMBRANE GLYCOPROTEIN"/>
    <property type="match status" value="1"/>
</dbReference>
<dbReference type="GO" id="GO:0043025">
    <property type="term" value="C:neuronal cell body"/>
    <property type="evidence" value="ECO:0007669"/>
    <property type="project" value="TreeGrafter"/>
</dbReference>
<dbReference type="AlphaFoldDB" id="L9KF92"/>
<comment type="subcellular location">
    <subcellularLocation>
        <location evidence="1">Membrane</location>
        <topology evidence="1">Single-pass membrane protein</topology>
    </subcellularLocation>
</comment>
<evidence type="ECO:0000256" key="7">
    <source>
        <dbReference type="ARBA" id="ARBA00023180"/>
    </source>
</evidence>
<dbReference type="SUPFAM" id="SSF48726">
    <property type="entry name" value="Immunoglobulin"/>
    <property type="match status" value="3"/>
</dbReference>
<feature type="domain" description="Ig-like" evidence="9">
    <location>
        <begin position="84"/>
        <end position="161"/>
    </location>
</feature>
<dbReference type="eggNOG" id="ENOG502RMN6">
    <property type="taxonomic scope" value="Eukaryota"/>
</dbReference>
<evidence type="ECO:0000313" key="10">
    <source>
        <dbReference type="EMBL" id="ELW59992.1"/>
    </source>
</evidence>
<dbReference type="GO" id="GO:0043031">
    <property type="term" value="P:negative regulation of macrophage activation"/>
    <property type="evidence" value="ECO:0007669"/>
    <property type="project" value="InterPro"/>
</dbReference>
<sequence>MENKEPDSPGLLIVKESMPILPLTFKRHCLSSPIPEYSHPFDRDINSVAASLIVSCGLQWKSTIKLLSSSHKIKHKNNETAVLGENVTIFCNLTTPEDVVQITWQKIQDSLLQNIGTYSSKYGEKILPPYVDRLRCEIIEPDSSFITIHQVTFEDEACYKCLFNVFPYGSHGGLICLSIITVSELRTELRFDSVSKGFLSLINSAMGKPAPQISLFPSHVLIHPPEEYLAQHPNSTVTVTKIHTISLDAVRSLGLKHLIVYMDHPLRNEEKIVPLPVNQNCVEEALLSSLYLQPDLGHDHSGAVHSTRCSLQSSQEVLSVTWQKKKAVSPENMVTFSKNHGVVIQPAYKDRINITELGLQNSTITFWNTTLEDEGCYMCLFNTFGSGKISGTSCLTLYVLSWKVAVSGIDNSTESLLNPNGTTSVTSTLYVKDPKKQVGKEVICQVLHLGSVTNFKQTLSKGIATLHFALFLVSQLNWC</sequence>
<keyword evidence="3" id="KW-0732">Signal</keyword>
<dbReference type="Pfam" id="PF07686">
    <property type="entry name" value="V-set"/>
    <property type="match status" value="1"/>
</dbReference>
<dbReference type="GO" id="GO:0150079">
    <property type="term" value="P:negative regulation of neuroinflammatory response"/>
    <property type="evidence" value="ECO:0007669"/>
    <property type="project" value="TreeGrafter"/>
</dbReference>
<dbReference type="InterPro" id="IPR007110">
    <property type="entry name" value="Ig-like_dom"/>
</dbReference>
<evidence type="ECO:0000256" key="1">
    <source>
        <dbReference type="ARBA" id="ARBA00004167"/>
    </source>
</evidence>
<name>L9KF92_TUPCH</name>
<dbReference type="PANTHER" id="PTHR46841:SF10">
    <property type="entry name" value="CD200 MOLECULE LIKE 1-RELATED"/>
    <property type="match status" value="1"/>
</dbReference>
<dbReference type="GO" id="GO:0030424">
    <property type="term" value="C:axon"/>
    <property type="evidence" value="ECO:0007669"/>
    <property type="project" value="TreeGrafter"/>
</dbReference>
<dbReference type="Gene3D" id="2.60.40.10">
    <property type="entry name" value="Immunoglobulins"/>
    <property type="match status" value="3"/>
</dbReference>
<reference evidence="11" key="2">
    <citation type="journal article" date="2013" name="Nat. Commun.">
        <title>Genome of the Chinese tree shrew.</title>
        <authorList>
            <person name="Fan Y."/>
            <person name="Huang Z.Y."/>
            <person name="Cao C.C."/>
            <person name="Chen C.S."/>
            <person name="Chen Y.X."/>
            <person name="Fan D.D."/>
            <person name="He J."/>
            <person name="Hou H.L."/>
            <person name="Hu L."/>
            <person name="Hu X.T."/>
            <person name="Jiang X.T."/>
            <person name="Lai R."/>
            <person name="Lang Y.S."/>
            <person name="Liang B."/>
            <person name="Liao S.G."/>
            <person name="Mu D."/>
            <person name="Ma Y.Y."/>
            <person name="Niu Y.Y."/>
            <person name="Sun X.Q."/>
            <person name="Xia J.Q."/>
            <person name="Xiao J."/>
            <person name="Xiong Z.Q."/>
            <person name="Xu L."/>
            <person name="Yang L."/>
            <person name="Zhang Y."/>
            <person name="Zhao W."/>
            <person name="Zhao X.D."/>
            <person name="Zheng Y.T."/>
            <person name="Zhou J.M."/>
            <person name="Zhu Y.B."/>
            <person name="Zhang G.J."/>
            <person name="Wang J."/>
            <person name="Yao Y.G."/>
        </authorList>
    </citation>
    <scope>NUCLEOTIDE SEQUENCE [LARGE SCALE GENOMIC DNA]</scope>
</reference>
<reference evidence="11" key="1">
    <citation type="submission" date="2012-07" db="EMBL/GenBank/DDBJ databases">
        <title>Genome of the Chinese tree shrew, a rising model animal genetically related to primates.</title>
        <authorList>
            <person name="Zhang G."/>
            <person name="Fan Y."/>
            <person name="Yao Y."/>
            <person name="Huang Z."/>
        </authorList>
    </citation>
    <scope>NUCLEOTIDE SEQUENCE [LARGE SCALE GENOMIC DNA]</scope>
</reference>
<protein>
    <submittedName>
        <fullName evidence="10">OX-2 membrane glycoprotein</fullName>
    </submittedName>
</protein>
<proteinExistence type="predicted"/>
<dbReference type="InterPro" id="IPR036179">
    <property type="entry name" value="Ig-like_dom_sf"/>
</dbReference>
<dbReference type="CDD" id="cd05846">
    <property type="entry name" value="IgV_1_MRC-OX-2_like"/>
    <property type="match status" value="2"/>
</dbReference>
<dbReference type="SMART" id="SM00409">
    <property type="entry name" value="IG"/>
    <property type="match status" value="2"/>
</dbReference>
<dbReference type="InterPro" id="IPR013106">
    <property type="entry name" value="Ig_V-set"/>
</dbReference>
<dbReference type="GO" id="GO:0034113">
    <property type="term" value="P:heterotypic cell-cell adhesion"/>
    <property type="evidence" value="ECO:0007669"/>
    <property type="project" value="TreeGrafter"/>
</dbReference>
<dbReference type="GO" id="GO:0050776">
    <property type="term" value="P:regulation of immune response"/>
    <property type="evidence" value="ECO:0007669"/>
    <property type="project" value="InterPro"/>
</dbReference>